<evidence type="ECO:0000256" key="1">
    <source>
        <dbReference type="SAM" id="MobiDB-lite"/>
    </source>
</evidence>
<protein>
    <submittedName>
        <fullName evidence="2">Type VI secretion protein</fullName>
    </submittedName>
</protein>
<name>A0A6P2IHK9_9BURK</name>
<dbReference type="EMBL" id="CABVPL010000006">
    <property type="protein sequence ID" value="VWB30367.1"/>
    <property type="molecule type" value="Genomic_DNA"/>
</dbReference>
<sequence length="72" mass="7936">MHRAADPALVEHPLGATSPAPPGSDILENDEPGVLVSFEMTCHLKKAGLVRFGTYCEPPRRMWLTRATKAHR</sequence>
<accession>A0A6P2IHK9</accession>
<dbReference type="AlphaFoldDB" id="A0A6P2IHK9"/>
<proteinExistence type="predicted"/>
<feature type="region of interest" description="Disordered" evidence="1">
    <location>
        <begin position="1"/>
        <end position="28"/>
    </location>
</feature>
<dbReference type="Proteomes" id="UP000494222">
    <property type="component" value="Unassembled WGS sequence"/>
</dbReference>
<organism evidence="2 3">
    <name type="scientific">Burkholderia latens</name>
    <dbReference type="NCBI Taxonomy" id="488446"/>
    <lineage>
        <taxon>Bacteria</taxon>
        <taxon>Pseudomonadati</taxon>
        <taxon>Pseudomonadota</taxon>
        <taxon>Betaproteobacteria</taxon>
        <taxon>Burkholderiales</taxon>
        <taxon>Burkholderiaceae</taxon>
        <taxon>Burkholderia</taxon>
        <taxon>Burkholderia cepacia complex</taxon>
    </lineage>
</organism>
<evidence type="ECO:0000313" key="2">
    <source>
        <dbReference type="EMBL" id="VWB30367.1"/>
    </source>
</evidence>
<evidence type="ECO:0000313" key="3">
    <source>
        <dbReference type="Proteomes" id="UP000494222"/>
    </source>
</evidence>
<reference evidence="2 3" key="1">
    <citation type="submission" date="2019-09" db="EMBL/GenBank/DDBJ databases">
        <authorList>
            <person name="Depoorter E."/>
        </authorList>
    </citation>
    <scope>NUCLEOTIDE SEQUENCE [LARGE SCALE GENOMIC DNA]</scope>
    <source>
        <strain evidence="2">LMG 24064</strain>
    </source>
</reference>
<gene>
    <name evidence="2" type="ORF">BLA24064_01280</name>
</gene>